<dbReference type="EMBL" id="JAQLSF010000002">
    <property type="protein sequence ID" value="MDB1566058.1"/>
    <property type="molecule type" value="Genomic_DNA"/>
</dbReference>
<reference evidence="1 2" key="1">
    <citation type="submission" date="2023-01" db="EMBL/GenBank/DDBJ databases">
        <title>Complete genome sequence of Lacticaseibacillus paracasei SRCM217440 isolated from Makgeolli.</title>
        <authorList>
            <person name="Yang H.-G."/>
            <person name="Jeong S.-J."/>
            <person name="Ha G.-S."/>
            <person name="Yang H.-J."/>
            <person name="Jeong D.-Y."/>
        </authorList>
    </citation>
    <scope>NUCLEOTIDE SEQUENCE [LARGE SCALE GENOMIC DNA]</scope>
    <source>
        <strain evidence="1 2">SRCM217440</strain>
    </source>
</reference>
<name>A0AAW6AC93_LACPA</name>
<dbReference type="AlphaFoldDB" id="A0AAW6AC93"/>
<comment type="caution">
    <text evidence="1">The sequence shown here is derived from an EMBL/GenBank/DDBJ whole genome shotgun (WGS) entry which is preliminary data.</text>
</comment>
<dbReference type="RefSeq" id="WP_045600410.1">
    <property type="nucleotide sequence ID" value="NZ_CP104304.1"/>
</dbReference>
<organism evidence="1 2">
    <name type="scientific">Lacticaseibacillus paracasei</name>
    <name type="common">Lactobacillus paracasei</name>
    <dbReference type="NCBI Taxonomy" id="1597"/>
    <lineage>
        <taxon>Bacteria</taxon>
        <taxon>Bacillati</taxon>
        <taxon>Bacillota</taxon>
        <taxon>Bacilli</taxon>
        <taxon>Lactobacillales</taxon>
        <taxon>Lactobacillaceae</taxon>
        <taxon>Lacticaseibacillus</taxon>
    </lineage>
</organism>
<accession>A0AAW6AC93</accession>
<protein>
    <submittedName>
        <fullName evidence="1">Uncharacterized protein</fullName>
    </submittedName>
</protein>
<gene>
    <name evidence="1" type="ORF">PGA78_15115</name>
</gene>
<evidence type="ECO:0000313" key="2">
    <source>
        <dbReference type="Proteomes" id="UP001212327"/>
    </source>
</evidence>
<proteinExistence type="predicted"/>
<sequence>MGIFKKTIELAVTGVSRYKAMQEQLEARRQLEEAEQQYTIDHLPENYDPILIEKPRPGQTRVAVFYDINVATIDLVRSLRADGAGEFADVLKMLIPIMDWAHFDNQINDFGYKYFCYAATGVSAGLVEKKRLWSYVWLDNFSWDMPATKPRIGKARYFLALVHEAEVEVTSTDELEFWSSRERLPSRINTYLYKRRLLGTALIKLVRLEYRLLHEYRMTEYRDVLSSSQVASLISSLSIDCVDVNLVANVANKFNDPVLRKDLIEADSFSTQFLTDLIVCLDAVTGVLDSVVKIAVKQRKINGEHEHDMERAKTIDYLNDNIKPLDVYRDGFKIENIGNSSSKETGSDD</sequence>
<evidence type="ECO:0000313" key="1">
    <source>
        <dbReference type="EMBL" id="MDB1566058.1"/>
    </source>
</evidence>
<dbReference type="Proteomes" id="UP001212327">
    <property type="component" value="Unassembled WGS sequence"/>
</dbReference>